<keyword evidence="1" id="KW-0812">Transmembrane</keyword>
<proteinExistence type="predicted"/>
<evidence type="ECO:0000313" key="3">
    <source>
        <dbReference type="EMBL" id="AWB35667.1"/>
    </source>
</evidence>
<dbReference type="SUPFAM" id="SSF103481">
    <property type="entry name" value="Multidrug resistance efflux transporter EmrE"/>
    <property type="match status" value="2"/>
</dbReference>
<protein>
    <submittedName>
        <fullName evidence="3">EamA/RhaT family transporter</fullName>
    </submittedName>
</protein>
<feature type="transmembrane region" description="Helical" evidence="1">
    <location>
        <begin position="187"/>
        <end position="207"/>
    </location>
</feature>
<dbReference type="InterPro" id="IPR037185">
    <property type="entry name" value="EmrE-like"/>
</dbReference>
<dbReference type="InterPro" id="IPR000620">
    <property type="entry name" value="EamA_dom"/>
</dbReference>
<evidence type="ECO:0000256" key="1">
    <source>
        <dbReference type="SAM" id="Phobius"/>
    </source>
</evidence>
<name>A0A2R4XPC6_9BURK</name>
<feature type="transmembrane region" description="Helical" evidence="1">
    <location>
        <begin position="84"/>
        <end position="101"/>
    </location>
</feature>
<dbReference type="Pfam" id="PF00892">
    <property type="entry name" value="EamA"/>
    <property type="match status" value="2"/>
</dbReference>
<evidence type="ECO:0000259" key="2">
    <source>
        <dbReference type="Pfam" id="PF00892"/>
    </source>
</evidence>
<feature type="transmembrane region" description="Helical" evidence="1">
    <location>
        <begin position="219"/>
        <end position="238"/>
    </location>
</feature>
<dbReference type="GO" id="GO:0016020">
    <property type="term" value="C:membrane"/>
    <property type="evidence" value="ECO:0007669"/>
    <property type="project" value="InterPro"/>
</dbReference>
<feature type="domain" description="EamA" evidence="2">
    <location>
        <begin position="15"/>
        <end position="148"/>
    </location>
</feature>
<feature type="transmembrane region" description="Helical" evidence="1">
    <location>
        <begin position="36"/>
        <end position="64"/>
    </location>
</feature>
<dbReference type="AlphaFoldDB" id="A0A2R4XPC6"/>
<dbReference type="EMBL" id="CP028901">
    <property type="protein sequence ID" value="AWB35667.1"/>
    <property type="molecule type" value="Genomic_DNA"/>
</dbReference>
<dbReference type="PANTHER" id="PTHR22911">
    <property type="entry name" value="ACYL-MALONYL CONDENSING ENZYME-RELATED"/>
    <property type="match status" value="1"/>
</dbReference>
<sequence>MTSTSSPEKIQNALFGIGLFYLSLWCLSTLDASGKWLLGVGVPLLTAVWMRYLSHLVLMSMLILPRKGIRILQSRAMKWQIMRALAMLVASVCLFNALRYLPQAQATSIAFLAPLIMLAMAPWLLKEPKRLSRWVAAAAGFVGVVIVIRPGAGLDPVGVTFALAAAFLLALQHICTRRLAVDHPMTTLFWGGLIGTVLMTLVLLFRLDESLSALANLSAWRWLVMISLGLSGGLGHLLQIHAYQHAPASLLAPFIYLQISAATALGWLIWGEFPDRLTWVGIAVICASGAGIALYEWQTRRH</sequence>
<feature type="transmembrane region" description="Helical" evidence="1">
    <location>
        <begin position="12"/>
        <end position="30"/>
    </location>
</feature>
<feature type="transmembrane region" description="Helical" evidence="1">
    <location>
        <begin position="276"/>
        <end position="295"/>
    </location>
</feature>
<organism evidence="3 4">
    <name type="scientific">Orrella marina</name>
    <dbReference type="NCBI Taxonomy" id="2163011"/>
    <lineage>
        <taxon>Bacteria</taxon>
        <taxon>Pseudomonadati</taxon>
        <taxon>Pseudomonadota</taxon>
        <taxon>Betaproteobacteria</taxon>
        <taxon>Burkholderiales</taxon>
        <taxon>Alcaligenaceae</taxon>
        <taxon>Orrella</taxon>
    </lineage>
</organism>
<dbReference type="PANTHER" id="PTHR22911:SF103">
    <property type="entry name" value="BLR2811 PROTEIN"/>
    <property type="match status" value="1"/>
</dbReference>
<keyword evidence="1" id="KW-1133">Transmembrane helix</keyword>
<accession>A0A2R4XPC6</accession>
<dbReference type="Proteomes" id="UP000244571">
    <property type="component" value="Chromosome"/>
</dbReference>
<feature type="transmembrane region" description="Helical" evidence="1">
    <location>
        <begin position="250"/>
        <end position="270"/>
    </location>
</feature>
<keyword evidence="4" id="KW-1185">Reference proteome</keyword>
<feature type="transmembrane region" description="Helical" evidence="1">
    <location>
        <begin position="158"/>
        <end position="175"/>
    </location>
</feature>
<gene>
    <name evidence="3" type="ORF">DBV39_05715</name>
</gene>
<reference evidence="3 4" key="1">
    <citation type="submission" date="2018-04" db="EMBL/GenBank/DDBJ databases">
        <title>Bordetella sp. HZ20 isolated from seawater.</title>
        <authorList>
            <person name="Sun C."/>
        </authorList>
    </citation>
    <scope>NUCLEOTIDE SEQUENCE [LARGE SCALE GENOMIC DNA]</scope>
    <source>
        <strain evidence="3 4">HZ20</strain>
    </source>
</reference>
<feature type="domain" description="EamA" evidence="2">
    <location>
        <begin position="158"/>
        <end position="288"/>
    </location>
</feature>
<dbReference type="OrthoDB" id="8584557at2"/>
<dbReference type="KEGG" id="boz:DBV39_05715"/>
<feature type="transmembrane region" description="Helical" evidence="1">
    <location>
        <begin position="134"/>
        <end position="152"/>
    </location>
</feature>
<feature type="transmembrane region" description="Helical" evidence="1">
    <location>
        <begin position="107"/>
        <end position="125"/>
    </location>
</feature>
<keyword evidence="1" id="KW-0472">Membrane</keyword>
<evidence type="ECO:0000313" key="4">
    <source>
        <dbReference type="Proteomes" id="UP000244571"/>
    </source>
</evidence>